<accession>A0A538SNW6</accession>
<comment type="caution">
    <text evidence="1">The sequence shown here is derived from an EMBL/GenBank/DDBJ whole genome shotgun (WGS) entry which is preliminary data.</text>
</comment>
<evidence type="ECO:0008006" key="3">
    <source>
        <dbReference type="Google" id="ProtNLM"/>
    </source>
</evidence>
<protein>
    <recommendedName>
        <fullName evidence="3">Outer membrane protein beta-barrel domain-containing protein</fullName>
    </recommendedName>
</protein>
<name>A0A538SNW6_UNCEI</name>
<dbReference type="SUPFAM" id="SSF56925">
    <property type="entry name" value="OMPA-like"/>
    <property type="match status" value="1"/>
</dbReference>
<gene>
    <name evidence="1" type="ORF">E6K74_10745</name>
</gene>
<dbReference type="EMBL" id="VBOU01000091">
    <property type="protein sequence ID" value="TMQ53050.1"/>
    <property type="molecule type" value="Genomic_DNA"/>
</dbReference>
<proteinExistence type="predicted"/>
<evidence type="ECO:0000313" key="1">
    <source>
        <dbReference type="EMBL" id="TMQ53050.1"/>
    </source>
</evidence>
<sequence length="203" mass="21518">MFRASFIWISLSCVLLVPATGALASWSVGLSGGFTDGYRYHTYFFGPASLSGGGYPSIVASKRLGNRVSLQLESSYLSFGSSYQRARFLPVGLGIRFLPVLNPEVRGKPYLQVSPALVVAQLRTHHTNMLGATTVDHGFTEVLPGAIAGAGIAGPIAGRLHLDLGLRYLWSAKVRDPERVISGGGRLDGLSQVSVTTALALAL</sequence>
<dbReference type="AlphaFoldDB" id="A0A538SNW6"/>
<organism evidence="1 2">
    <name type="scientific">Eiseniibacteriota bacterium</name>
    <dbReference type="NCBI Taxonomy" id="2212470"/>
    <lineage>
        <taxon>Bacteria</taxon>
        <taxon>Candidatus Eiseniibacteriota</taxon>
    </lineage>
</organism>
<evidence type="ECO:0000313" key="2">
    <source>
        <dbReference type="Proteomes" id="UP000319829"/>
    </source>
</evidence>
<dbReference type="InterPro" id="IPR011250">
    <property type="entry name" value="OMP/PagP_B-barrel"/>
</dbReference>
<reference evidence="1 2" key="1">
    <citation type="journal article" date="2019" name="Nat. Microbiol.">
        <title>Mediterranean grassland soil C-N compound turnover is dependent on rainfall and depth, and is mediated by genomically divergent microorganisms.</title>
        <authorList>
            <person name="Diamond S."/>
            <person name="Andeer P.F."/>
            <person name="Li Z."/>
            <person name="Crits-Christoph A."/>
            <person name="Burstein D."/>
            <person name="Anantharaman K."/>
            <person name="Lane K.R."/>
            <person name="Thomas B.C."/>
            <person name="Pan C."/>
            <person name="Northen T.R."/>
            <person name="Banfield J.F."/>
        </authorList>
    </citation>
    <scope>NUCLEOTIDE SEQUENCE [LARGE SCALE GENOMIC DNA]</scope>
    <source>
        <strain evidence="1">WS_4</strain>
    </source>
</reference>
<dbReference type="Proteomes" id="UP000319829">
    <property type="component" value="Unassembled WGS sequence"/>
</dbReference>